<sequence>MTLNFTDQAIRNTGTQSGAPMHDSTTTHSFLRLDQHLSGHLYAFLLVRDLLSFSNTSKDVLLYVLTSQYWFTLCARRWPALLLSPASVSAFSPAYGSRLYPLKRSVVRNEPTEEYVSCLPSSRAYKNAMERNCFRSIFLQHAEAELNWRRGRPTTVIQERLEMPKEVSSSPVKALALVRVGTREVMLAAKRYHVGAYRVGDSGHLPLSKGPELLLRAKSGNSMIYTMVVASGDPAKLLVAGNDTGVEVLDWTVGRKLASLHHHASSVWCLGVDTDSHPDAAEACGQAGGTLMVASGGYCSLALSDVDRQAEAAIAFHGHQSWIRGVHLDMGRHLLITGSADATCKAWDLRRPGRVLTKFVHPNHFEEVRCLECAGPRLVTGCYDGVVREYDLGTGRYVSTLAKHEYAVETMQLSRETGRLVSVDWDGQVAYNRGMAYLSRTFGAQSVDTLALVHDVGEMQDISRDAFGRASGGSNHFVRPRYEDKHHGKIIGCDLQASALFHSEDGISHTRTSVACMQHDEERLVLGTTGGNVVSLLFRKSLNK</sequence>
<dbReference type="GO" id="GO:1990234">
    <property type="term" value="C:transferase complex"/>
    <property type="evidence" value="ECO:0007669"/>
    <property type="project" value="UniProtKB-ARBA"/>
</dbReference>
<dbReference type="InterPro" id="IPR036322">
    <property type="entry name" value="WD40_repeat_dom_sf"/>
</dbReference>
<keyword evidence="2" id="KW-0677">Repeat</keyword>
<gene>
    <name evidence="4" type="ORF">Naga_100067g21</name>
</gene>
<dbReference type="PANTHER" id="PTHR22847">
    <property type="entry name" value="WD40 REPEAT PROTEIN"/>
    <property type="match status" value="1"/>
</dbReference>
<dbReference type="InterPro" id="IPR001680">
    <property type="entry name" value="WD40_rpt"/>
</dbReference>
<evidence type="ECO:0000256" key="2">
    <source>
        <dbReference type="ARBA" id="ARBA00022737"/>
    </source>
</evidence>
<proteinExistence type="predicted"/>
<accession>W7TFX0</accession>
<dbReference type="EMBL" id="AZIL01002193">
    <property type="protein sequence ID" value="EWM22403.1"/>
    <property type="molecule type" value="Genomic_DNA"/>
</dbReference>
<dbReference type="Pfam" id="PF00400">
    <property type="entry name" value="WD40"/>
    <property type="match status" value="1"/>
</dbReference>
<evidence type="ECO:0000313" key="5">
    <source>
        <dbReference type="Proteomes" id="UP000019335"/>
    </source>
</evidence>
<dbReference type="PROSITE" id="PS00678">
    <property type="entry name" value="WD_REPEATS_1"/>
    <property type="match status" value="1"/>
</dbReference>
<dbReference type="InterPro" id="IPR019775">
    <property type="entry name" value="WD40_repeat_CS"/>
</dbReference>
<comment type="caution">
    <text evidence="4">The sequence shown here is derived from an EMBL/GenBank/DDBJ whole genome shotgun (WGS) entry which is preliminary data.</text>
</comment>
<dbReference type="PANTHER" id="PTHR22847:SF637">
    <property type="entry name" value="WD REPEAT DOMAIN 5B"/>
    <property type="match status" value="1"/>
</dbReference>
<keyword evidence="5" id="KW-1185">Reference proteome</keyword>
<dbReference type="PROSITE" id="PS50082">
    <property type="entry name" value="WD_REPEATS_2"/>
    <property type="match status" value="1"/>
</dbReference>
<keyword evidence="1 3" id="KW-0853">WD repeat</keyword>
<evidence type="ECO:0000256" key="1">
    <source>
        <dbReference type="ARBA" id="ARBA00022574"/>
    </source>
</evidence>
<name>W7TFX0_9STRA</name>
<dbReference type="Proteomes" id="UP000019335">
    <property type="component" value="Unassembled WGS sequence"/>
</dbReference>
<dbReference type="AlphaFoldDB" id="W7TFX0"/>
<dbReference type="OrthoDB" id="427368at2759"/>
<dbReference type="PROSITE" id="PS50294">
    <property type="entry name" value="WD_REPEATS_REGION"/>
    <property type="match status" value="1"/>
</dbReference>
<reference evidence="4 5" key="1">
    <citation type="journal article" date="2014" name="Mol. Plant">
        <title>Chromosome Scale Genome Assembly and Transcriptome Profiling of Nannochloropsis gaditana in Nitrogen Depletion.</title>
        <authorList>
            <person name="Corteggiani Carpinelli E."/>
            <person name="Telatin A."/>
            <person name="Vitulo N."/>
            <person name="Forcato C."/>
            <person name="D'Angelo M."/>
            <person name="Schiavon R."/>
            <person name="Vezzi A."/>
            <person name="Giacometti G.M."/>
            <person name="Morosinotto T."/>
            <person name="Valle G."/>
        </authorList>
    </citation>
    <scope>NUCLEOTIDE SEQUENCE [LARGE SCALE GENOMIC DNA]</scope>
    <source>
        <strain evidence="4 5">B-31</strain>
    </source>
</reference>
<dbReference type="SMART" id="SM00320">
    <property type="entry name" value="WD40"/>
    <property type="match status" value="4"/>
</dbReference>
<protein>
    <submittedName>
        <fullName evidence="4">Wd-40 repeat containing protein</fullName>
    </submittedName>
</protein>
<dbReference type="InterPro" id="IPR015943">
    <property type="entry name" value="WD40/YVTN_repeat-like_dom_sf"/>
</dbReference>
<feature type="repeat" description="WD" evidence="3">
    <location>
        <begin position="316"/>
        <end position="357"/>
    </location>
</feature>
<dbReference type="Gene3D" id="2.130.10.10">
    <property type="entry name" value="YVTN repeat-like/Quinoprotein amine dehydrogenase"/>
    <property type="match status" value="1"/>
</dbReference>
<evidence type="ECO:0000256" key="3">
    <source>
        <dbReference type="PROSITE-ProRule" id="PRU00221"/>
    </source>
</evidence>
<organism evidence="4 5">
    <name type="scientific">Nannochloropsis gaditana</name>
    <dbReference type="NCBI Taxonomy" id="72520"/>
    <lineage>
        <taxon>Eukaryota</taxon>
        <taxon>Sar</taxon>
        <taxon>Stramenopiles</taxon>
        <taxon>Ochrophyta</taxon>
        <taxon>Eustigmatophyceae</taxon>
        <taxon>Eustigmatales</taxon>
        <taxon>Monodopsidaceae</taxon>
        <taxon>Nannochloropsis</taxon>
    </lineage>
</organism>
<dbReference type="SUPFAM" id="SSF50978">
    <property type="entry name" value="WD40 repeat-like"/>
    <property type="match status" value="1"/>
</dbReference>
<evidence type="ECO:0000313" key="4">
    <source>
        <dbReference type="EMBL" id="EWM22403.1"/>
    </source>
</evidence>